<protein>
    <submittedName>
        <fullName evidence="1">Uncharacterized protein</fullName>
    </submittedName>
</protein>
<organism evidence="1 2">
    <name type="scientific">Moraxella caprae</name>
    <dbReference type="NCBI Taxonomy" id="90240"/>
    <lineage>
        <taxon>Bacteria</taxon>
        <taxon>Pseudomonadati</taxon>
        <taxon>Pseudomonadota</taxon>
        <taxon>Gammaproteobacteria</taxon>
        <taxon>Moraxellales</taxon>
        <taxon>Moraxellaceae</taxon>
        <taxon>Moraxella</taxon>
    </lineage>
</organism>
<evidence type="ECO:0000313" key="1">
    <source>
        <dbReference type="EMBL" id="STZ09293.1"/>
    </source>
</evidence>
<dbReference type="Proteomes" id="UP000254065">
    <property type="component" value="Unassembled WGS sequence"/>
</dbReference>
<accession>A0A378R1U3</accession>
<keyword evidence="2" id="KW-1185">Reference proteome</keyword>
<reference evidence="1 2" key="1">
    <citation type="submission" date="2018-06" db="EMBL/GenBank/DDBJ databases">
        <authorList>
            <consortium name="Pathogen Informatics"/>
            <person name="Doyle S."/>
        </authorList>
    </citation>
    <scope>NUCLEOTIDE SEQUENCE [LARGE SCALE GENOMIC DNA]</scope>
    <source>
        <strain evidence="1 2">NCTC12877</strain>
    </source>
</reference>
<sequence length="288" mass="32422">MDLERCLRQSLAVADNVSKTEIIRAGEVTQITYRDLSSTKTDGGLLLHIEKGNQAESIKTIRHRSINVTEEGEEVSPPQDQSFMNKECFVFIYGQHVIFCGHNNMSQHALAAYLHALSEHCQSLDDTCPIYKPSFKSVANYDKIQMIQDEGVKSISAELTAYHTTIKSPPSIFGRLKGLFRQDEELSDIQDQADLQVNVEIRLDGNTRASQEAQKELREQAQMVIGEENADFKIITQKGNTIESDDVKLSKLVYISKHNNTNGLSRAAVLSELVTYFNELQQKNLTQL</sequence>
<name>A0A378R1U3_9GAMM</name>
<dbReference type="AlphaFoldDB" id="A0A378R1U3"/>
<dbReference type="STRING" id="1122244.GCA_000426885_02253"/>
<gene>
    <name evidence="1" type="ORF">NCTC12877_02308</name>
</gene>
<evidence type="ECO:0000313" key="2">
    <source>
        <dbReference type="Proteomes" id="UP000254065"/>
    </source>
</evidence>
<proteinExistence type="predicted"/>
<dbReference type="EMBL" id="UGQB01000004">
    <property type="protein sequence ID" value="STZ09293.1"/>
    <property type="molecule type" value="Genomic_DNA"/>
</dbReference>